<feature type="compositionally biased region" description="Polar residues" evidence="1">
    <location>
        <begin position="449"/>
        <end position="459"/>
    </location>
</feature>
<reference evidence="3 4" key="1">
    <citation type="submission" date="2019-08" db="EMBL/GenBank/DDBJ databases">
        <title>Genome sequence of Gelidibacter salicanalis IC162T.</title>
        <authorList>
            <person name="Bowman J.P."/>
        </authorList>
    </citation>
    <scope>NUCLEOTIDE SEQUENCE [LARGE SCALE GENOMIC DNA]</scope>
    <source>
        <strain evidence="3 4">IC162</strain>
    </source>
</reference>
<dbReference type="AlphaFoldDB" id="A0A5C7AR40"/>
<sequence>MMLSKNFTISSRKGISTKNAISFGNCSSTFCNRIIGFTFFMLLCVMSNELTAQINIFDNLIGDWVPVLNDASNSAKSFSRDANSSNDTQFTQGSQDPDYIADWGWEFGNTNDKGDISNAGAALIGETLYFFSDRTAINGDASIGFWFFQNRVSRNPDGTFSGTHTVGDILVLSNFTNGGGNSDLLIYTWIGDVPGGPLKFERTTTNAHVNTIPIVIPSEGPFDASRNGGLVNGDMWTYQGKNVPSVGTPSPNNYHTGAFFEGFVNLSAISDKCFTTFMVETRNSQSINAALQDFVMDEFGGIPSAPVTSPMEYCMGEIASQLSATGSNLLWYDSIIDSTGDTTAPTPNTSVAGVYDFYVSQSTDRGCESERALLRVTVNPKPSCSISSSTDPSCNGGSDGSLTSVGSGGTAPYSYSLNGGTSQADGTFSGLSANVLYTIEVTDAKGCKSTCSKTLTQPNSLSCSISSSTDPSCNGGSDGSLTSAGSGGTTPYSYSLNGGISQASGTFSGLSANVLYTIEVTDAKGCKTTCSVTLNQPNSLSCSITINNNDTCAEGADGSATVVATGGTAPYSYVWDNGETLATAVALGPGPHSVVVTDKNGCKTTCETTVMVDDCMQCETVFGYNSNYSSCFLQDQIPNNRWGWTNLISGEGTYSFNLYEGAAQCDISKGILAGTATVVYSGGQVTVTYNMNPGYVLSEIHVYIGKEKYPRKNGKITVAPGQYNINPDLGGNYVSTYQIGPVPITAPFYVILHGVSCSSSSIPVLAKESIIETDPAVLQDIKNQNISVSPNPFINEINVKYSYNFDTDVRIEIRDLNGILIKTIHDKNYKKGSISEVNVNLVKYLDRLLFVKVTSNQGSVVKKIISTNRR</sequence>
<dbReference type="Proteomes" id="UP000321734">
    <property type="component" value="Unassembled WGS sequence"/>
</dbReference>
<dbReference type="Pfam" id="PF19081">
    <property type="entry name" value="Ig_7"/>
    <property type="match status" value="1"/>
</dbReference>
<organism evidence="3 4">
    <name type="scientific">Gelidibacter salicanalis</name>
    <dbReference type="NCBI Taxonomy" id="291193"/>
    <lineage>
        <taxon>Bacteria</taxon>
        <taxon>Pseudomonadati</taxon>
        <taxon>Bacteroidota</taxon>
        <taxon>Flavobacteriia</taxon>
        <taxon>Flavobacteriales</taxon>
        <taxon>Flavobacteriaceae</taxon>
        <taxon>Gelidibacter</taxon>
    </lineage>
</organism>
<evidence type="ECO:0000259" key="2">
    <source>
        <dbReference type="Pfam" id="PF19081"/>
    </source>
</evidence>
<evidence type="ECO:0000313" key="4">
    <source>
        <dbReference type="Proteomes" id="UP000321734"/>
    </source>
</evidence>
<dbReference type="EMBL" id="VORX01000001">
    <property type="protein sequence ID" value="TXE10841.1"/>
    <property type="molecule type" value="Genomic_DNA"/>
</dbReference>
<feature type="compositionally biased region" description="Low complexity" evidence="1">
    <location>
        <begin position="460"/>
        <end position="472"/>
    </location>
</feature>
<feature type="compositionally biased region" description="Low complexity" evidence="1">
    <location>
        <begin position="380"/>
        <end position="393"/>
    </location>
</feature>
<feature type="region of interest" description="Disordered" evidence="1">
    <location>
        <begin position="380"/>
        <end position="401"/>
    </location>
</feature>
<proteinExistence type="predicted"/>
<gene>
    <name evidence="3" type="ORF">ES711_02760</name>
</gene>
<name>A0A5C7AR40_9FLAO</name>
<dbReference type="Pfam" id="PF13573">
    <property type="entry name" value="SprB"/>
    <property type="match status" value="3"/>
</dbReference>
<evidence type="ECO:0000256" key="1">
    <source>
        <dbReference type="SAM" id="MobiDB-lite"/>
    </source>
</evidence>
<feature type="domain" description="Ig-like" evidence="2">
    <location>
        <begin position="303"/>
        <end position="380"/>
    </location>
</feature>
<protein>
    <recommendedName>
        <fullName evidence="2">Ig-like domain-containing protein</fullName>
    </recommendedName>
</protein>
<dbReference type="Gene3D" id="2.60.40.740">
    <property type="match status" value="2"/>
</dbReference>
<dbReference type="InterPro" id="IPR044023">
    <property type="entry name" value="Ig_7"/>
</dbReference>
<accession>A0A5C7AR40</accession>
<feature type="region of interest" description="Disordered" evidence="1">
    <location>
        <begin position="449"/>
        <end position="477"/>
    </location>
</feature>
<dbReference type="InterPro" id="IPR025667">
    <property type="entry name" value="SprB_repeat"/>
</dbReference>
<evidence type="ECO:0000313" key="3">
    <source>
        <dbReference type="EMBL" id="TXE10841.1"/>
    </source>
</evidence>
<comment type="caution">
    <text evidence="3">The sequence shown here is derived from an EMBL/GenBank/DDBJ whole genome shotgun (WGS) entry which is preliminary data.</text>
</comment>
<keyword evidence="4" id="KW-1185">Reference proteome</keyword>